<protein>
    <submittedName>
        <fullName evidence="2">Conotoxin</fullName>
    </submittedName>
</protein>
<proteinExistence type="evidence at transcript level"/>
<feature type="chain" id="PRO_5012651655" evidence="1">
    <location>
        <begin position="21"/>
        <end position="106"/>
    </location>
</feature>
<reference evidence="2" key="1">
    <citation type="journal article" date="2017" name="Genome Biol. Evol.">
        <title>Divergence of the Venom Exogene Repertoire in Two Sister Species of Turriconus.</title>
        <authorList>
            <person name="Li Q."/>
            <person name="Barghi N."/>
            <person name="Lu A."/>
            <person name="Fedosov A.E."/>
            <person name="Bandyopadhyay P.K."/>
            <person name="Lluisma A.O."/>
            <person name="Concepcion G.P."/>
            <person name="Yandell M."/>
            <person name="Olivera B.M."/>
            <person name="Safavi-Hemami H."/>
        </authorList>
    </citation>
    <scope>NUCLEOTIDE SEQUENCE</scope>
    <source>
        <strain evidence="2">P_Amz9.2</strain>
    </source>
</reference>
<dbReference type="EMBL" id="MF576657">
    <property type="protein sequence ID" value="ATF27491.1"/>
    <property type="molecule type" value="mRNA"/>
</dbReference>
<evidence type="ECO:0000256" key="1">
    <source>
        <dbReference type="SAM" id="SignalP"/>
    </source>
</evidence>
<dbReference type="AlphaFoldDB" id="A0A291C1Z3"/>
<accession>A0A291C1Z3</accession>
<organism evidence="2">
    <name type="scientific">Conus andremenezi</name>
    <dbReference type="NCBI Taxonomy" id="1077466"/>
    <lineage>
        <taxon>Eukaryota</taxon>
        <taxon>Metazoa</taxon>
        <taxon>Spiralia</taxon>
        <taxon>Lophotrochozoa</taxon>
        <taxon>Mollusca</taxon>
        <taxon>Gastropoda</taxon>
        <taxon>Caenogastropoda</taxon>
        <taxon>Neogastropoda</taxon>
        <taxon>Conoidea</taxon>
        <taxon>Conidae</taxon>
        <taxon>Conus</taxon>
        <taxon>Turriconus</taxon>
    </lineage>
</organism>
<evidence type="ECO:0000313" key="2">
    <source>
        <dbReference type="EMBL" id="ATF27491.1"/>
    </source>
</evidence>
<feature type="signal peptide" evidence="1">
    <location>
        <begin position="1"/>
        <end position="20"/>
    </location>
</feature>
<sequence length="106" mass="11889">MHLSLAGSAVLMLLLLFALGNFVGVQPGQITRDVDNGQLTDNRPNLRSLWKSMRLLKPLDKRHTCNGLCVTDHDCHENHVGHVHSGDDHHHCHCDLFVCHHDSDVD</sequence>
<keyword evidence="1" id="KW-0732">Signal</keyword>
<name>A0A291C1Z3_9COND</name>
<reference evidence="2" key="2">
    <citation type="submission" date="2017-07" db="EMBL/GenBank/DDBJ databases">
        <authorList>
            <person name="Sun Z.S."/>
            <person name="Albrecht U."/>
            <person name="Echele G."/>
            <person name="Lee C.C."/>
        </authorList>
    </citation>
    <scope>NUCLEOTIDE SEQUENCE</scope>
    <source>
        <strain evidence="2">P_Amz9.2</strain>
    </source>
</reference>